<reference evidence="3" key="1">
    <citation type="submission" date="2017-01" db="EMBL/GenBank/DDBJ databases">
        <authorList>
            <person name="Wang Y."/>
            <person name="White M."/>
            <person name="Kvist S."/>
            <person name="Moncalvo J.-M."/>
        </authorList>
    </citation>
    <scope>NUCLEOTIDE SEQUENCE [LARGE SCALE GENOMIC DNA]</scope>
    <source>
        <strain evidence="3">ID-206-W2</strain>
    </source>
</reference>
<dbReference type="EMBL" id="LSSM01000768">
    <property type="protein sequence ID" value="OMJ27944.1"/>
    <property type="molecule type" value="Genomic_DNA"/>
</dbReference>
<dbReference type="Proteomes" id="UP000187429">
    <property type="component" value="Unassembled WGS sequence"/>
</dbReference>
<feature type="compositionally biased region" description="Basic and acidic residues" evidence="1">
    <location>
        <begin position="17"/>
        <end position="34"/>
    </location>
</feature>
<dbReference type="AlphaFoldDB" id="A0A1R1YM33"/>
<protein>
    <submittedName>
        <fullName evidence="2">Uncharacterized protein</fullName>
    </submittedName>
</protein>
<evidence type="ECO:0000313" key="3">
    <source>
        <dbReference type="Proteomes" id="UP000187429"/>
    </source>
</evidence>
<organism evidence="2 3">
    <name type="scientific">Smittium culicis</name>
    <dbReference type="NCBI Taxonomy" id="133412"/>
    <lineage>
        <taxon>Eukaryota</taxon>
        <taxon>Fungi</taxon>
        <taxon>Fungi incertae sedis</taxon>
        <taxon>Zoopagomycota</taxon>
        <taxon>Kickxellomycotina</taxon>
        <taxon>Harpellomycetes</taxon>
        <taxon>Harpellales</taxon>
        <taxon>Legeriomycetaceae</taxon>
        <taxon>Smittium</taxon>
    </lineage>
</organism>
<evidence type="ECO:0000313" key="2">
    <source>
        <dbReference type="EMBL" id="OMJ27944.1"/>
    </source>
</evidence>
<feature type="compositionally biased region" description="Basic and acidic residues" evidence="1">
    <location>
        <begin position="253"/>
        <end position="263"/>
    </location>
</feature>
<name>A0A1R1YM33_9FUNG</name>
<keyword evidence="3" id="KW-1185">Reference proteome</keyword>
<feature type="region of interest" description="Disordered" evidence="1">
    <location>
        <begin position="293"/>
        <end position="327"/>
    </location>
</feature>
<proteinExistence type="predicted"/>
<feature type="region of interest" description="Disordered" evidence="1">
    <location>
        <begin position="240"/>
        <end position="271"/>
    </location>
</feature>
<accession>A0A1R1YM33</accession>
<sequence>MPDRFKSKEGSNNNKRTWRDLYKDSKDKETKHHEQVLKKVRDASEQLKQQKFANKVKFQSKIPNLPSSRHINHELVYSNRRFAKANLTPLQKARKETKKITSQFSGTIGPAPFIIAHTGPVHGISSYQSRKIADKQAALNMKQMPEFKPEISLQNKVANIISLKAGSKTIDKNCNSAVSSSSSNSNFGFNGAGTGIPFSRSVCVKPRNDDLGRVHIGNIINCNNSSTKIKNNDCSSVSSVGNHLSQTDSTINSEKRIPFRDSPPKIINKGHTKNNLCEQSQTNNANMSFISTQRSKTSMATTPKPELVTSTPSRYSRGNADAKPMGILNKPKIISNNAQSYLAPESKNRKSKLFEKVAKLNKYHNNLLNSSVLNNTKHHQS</sequence>
<feature type="compositionally biased region" description="Polar residues" evidence="1">
    <location>
        <begin position="240"/>
        <end position="252"/>
    </location>
</feature>
<evidence type="ECO:0000256" key="1">
    <source>
        <dbReference type="SAM" id="MobiDB-lite"/>
    </source>
</evidence>
<gene>
    <name evidence="2" type="ORF">AYI69_g2609</name>
</gene>
<feature type="region of interest" description="Disordered" evidence="1">
    <location>
        <begin position="1"/>
        <end position="34"/>
    </location>
</feature>
<comment type="caution">
    <text evidence="2">The sequence shown here is derived from an EMBL/GenBank/DDBJ whole genome shotgun (WGS) entry which is preliminary data.</text>
</comment>